<dbReference type="VEuPathDB" id="FungiDB:RhiirA1_472682"/>
<evidence type="ECO:0000313" key="2">
    <source>
        <dbReference type="EMBL" id="PKY61083.1"/>
    </source>
</evidence>
<gene>
    <name evidence="2" type="ORF">RhiirA4_431578</name>
</gene>
<keyword evidence="3" id="KW-1185">Reference proteome</keyword>
<comment type="caution">
    <text evidence="2">The sequence shown here is derived from an EMBL/GenBank/DDBJ whole genome shotgun (WGS) entry which is preliminary data.</text>
</comment>
<accession>A0A2I1HQK9</accession>
<dbReference type="Proteomes" id="UP000234323">
    <property type="component" value="Unassembled WGS sequence"/>
</dbReference>
<dbReference type="EMBL" id="LLXI01004910">
    <property type="protein sequence ID" value="PKY61083.1"/>
    <property type="molecule type" value="Genomic_DNA"/>
</dbReference>
<proteinExistence type="predicted"/>
<name>A0A2I1HQK9_9GLOM</name>
<dbReference type="AlphaFoldDB" id="A0A2I1HQK9"/>
<evidence type="ECO:0000259" key="1">
    <source>
        <dbReference type="Pfam" id="PF26638"/>
    </source>
</evidence>
<organism evidence="2 3">
    <name type="scientific">Rhizophagus irregularis</name>
    <dbReference type="NCBI Taxonomy" id="588596"/>
    <lineage>
        <taxon>Eukaryota</taxon>
        <taxon>Fungi</taxon>
        <taxon>Fungi incertae sedis</taxon>
        <taxon>Mucoromycota</taxon>
        <taxon>Glomeromycotina</taxon>
        <taxon>Glomeromycetes</taxon>
        <taxon>Glomerales</taxon>
        <taxon>Glomeraceae</taxon>
        <taxon>Rhizophagus</taxon>
    </lineage>
</organism>
<dbReference type="VEuPathDB" id="FungiDB:FUN_009520"/>
<feature type="domain" description="DUF8211" evidence="1">
    <location>
        <begin position="41"/>
        <end position="172"/>
    </location>
</feature>
<evidence type="ECO:0000313" key="3">
    <source>
        <dbReference type="Proteomes" id="UP000234323"/>
    </source>
</evidence>
<dbReference type="InterPro" id="IPR058524">
    <property type="entry name" value="DUF8211"/>
</dbReference>
<dbReference type="Pfam" id="PF26638">
    <property type="entry name" value="DUF8211"/>
    <property type="match status" value="1"/>
</dbReference>
<protein>
    <recommendedName>
        <fullName evidence="1">DUF8211 domain-containing protein</fullName>
    </recommendedName>
</protein>
<reference evidence="2 3" key="1">
    <citation type="submission" date="2015-10" db="EMBL/GenBank/DDBJ databases">
        <title>Genome analyses suggest a sexual origin of heterokaryosis in a supposedly ancient asexual fungus.</title>
        <authorList>
            <person name="Ropars J."/>
            <person name="Sedzielewska K."/>
            <person name="Noel J."/>
            <person name="Charron P."/>
            <person name="Farinelli L."/>
            <person name="Marton T."/>
            <person name="Kruger M."/>
            <person name="Pelin A."/>
            <person name="Brachmann A."/>
            <person name="Corradi N."/>
        </authorList>
    </citation>
    <scope>NUCLEOTIDE SEQUENCE [LARGE SCALE GENOMIC DNA]</scope>
    <source>
        <strain evidence="2 3">A4</strain>
    </source>
</reference>
<sequence>MSHNRRACVTHQSQFFRAEFTKRSKNRASDNMGIANTKASHANLIYDRWKAGTKKVITSNRLGISYDSTIHARDIKSVLVYGNKHMYRKRLSNFHLKQSKYTAVQKKQAARYNRACKRVFKTKAPNPPDLYRHRLRTAQRYRFLFLNSQYVNKPVKHLTYNHGLVSDNYGFRTPHYYKIPSYVTSRADGRAIAKRRAPLFTSAPAIGQPWVSEYESHPDMFIPDKYRDIIPKYPLYTNKGEYIVPGIFLDVWVRGKFGGQNTVFRRVKNLMGLQLFGCANGALLGNYIINNNV</sequence>